<evidence type="ECO:0000256" key="1">
    <source>
        <dbReference type="SAM" id="SignalP"/>
    </source>
</evidence>
<gene>
    <name evidence="3" type="ORF">g.125925</name>
    <name evidence="2" type="ORF">g.125926</name>
</gene>
<accession>A0A1D1ZHU9</accession>
<proteinExistence type="predicted"/>
<protein>
    <submittedName>
        <fullName evidence="3">Uncharacterized protein</fullName>
    </submittedName>
</protein>
<keyword evidence="1" id="KW-0732">Signal</keyword>
<dbReference type="EMBL" id="GDJX01001394">
    <property type="protein sequence ID" value="JAT66542.1"/>
    <property type="molecule type" value="Transcribed_RNA"/>
</dbReference>
<reference evidence="3" key="1">
    <citation type="submission" date="2015-07" db="EMBL/GenBank/DDBJ databases">
        <title>Transcriptome Assembly of Anthurium amnicola.</title>
        <authorList>
            <person name="Suzuki J."/>
        </authorList>
    </citation>
    <scope>NUCLEOTIDE SEQUENCE</scope>
</reference>
<feature type="signal peptide" evidence="1">
    <location>
        <begin position="1"/>
        <end position="21"/>
    </location>
</feature>
<dbReference type="AlphaFoldDB" id="A0A1D1ZHU9"/>
<organism evidence="3">
    <name type="scientific">Anthurium amnicola</name>
    <dbReference type="NCBI Taxonomy" id="1678845"/>
    <lineage>
        <taxon>Eukaryota</taxon>
        <taxon>Viridiplantae</taxon>
        <taxon>Streptophyta</taxon>
        <taxon>Embryophyta</taxon>
        <taxon>Tracheophyta</taxon>
        <taxon>Spermatophyta</taxon>
        <taxon>Magnoliopsida</taxon>
        <taxon>Liliopsida</taxon>
        <taxon>Araceae</taxon>
        <taxon>Pothoideae</taxon>
        <taxon>Potheae</taxon>
        <taxon>Anthurium</taxon>
    </lineage>
</organism>
<evidence type="ECO:0000313" key="2">
    <source>
        <dbReference type="EMBL" id="JAT64484.1"/>
    </source>
</evidence>
<evidence type="ECO:0000313" key="3">
    <source>
        <dbReference type="EMBL" id="JAT66542.1"/>
    </source>
</evidence>
<feature type="chain" id="PRO_5008901020" evidence="1">
    <location>
        <begin position="22"/>
        <end position="437"/>
    </location>
</feature>
<sequence length="437" mass="50341">YYRLIWAHVMFLLGFLNSISSLGKLPASSGDMLDRVFTFLGDSFESIDSIPAGWKLSVTLESIPDLITLVKVCEDHLLEAFGNSRYPNEDSVVENDSVSKEREQEHWPHGFDTVTGNLYFGGRLWPQNDGGDTVEKARIECLHDILCLLKSINWNGLPTTVEQRLYARFADHILSTTWMHESERLTKEDNLPSWIAESGSWSPEKQKPFVGTAESMRKCDFVVKWQTTDACHDEREKTREQCLHEIVLLVEAVESSFLDHLPTVQELSCYQEMERHMDKNFMQTTCPLMTRILARKPHLQLHHLALMDHFVKFVLDMERKALKQVDEECRKMLGTIIPNFEWEYGEKFIGAIFGDDEVALKAFLQQRLCDELKHAESLELAIMILDGARMCSDWVFNRLFDAVDHLNRLTGRMKYEEGMAEVCHVPGVMGSLFELIN</sequence>
<name>A0A1D1ZHU9_9ARAE</name>
<feature type="non-terminal residue" evidence="3">
    <location>
        <position position="1"/>
    </location>
</feature>
<dbReference type="EMBL" id="GDJX01003452">
    <property type="protein sequence ID" value="JAT64484.1"/>
    <property type="molecule type" value="Transcribed_RNA"/>
</dbReference>